<evidence type="ECO:0000259" key="1">
    <source>
        <dbReference type="Pfam" id="PF07007"/>
    </source>
</evidence>
<organism evidence="2 3">
    <name type="scientific">Sphingopyxis indica</name>
    <dbReference type="NCBI Taxonomy" id="436663"/>
    <lineage>
        <taxon>Bacteria</taxon>
        <taxon>Pseudomonadati</taxon>
        <taxon>Pseudomonadota</taxon>
        <taxon>Alphaproteobacteria</taxon>
        <taxon>Sphingomonadales</taxon>
        <taxon>Sphingomonadaceae</taxon>
        <taxon>Sphingopyxis</taxon>
    </lineage>
</organism>
<dbReference type="EMBL" id="FZPA01000018">
    <property type="protein sequence ID" value="SNT23995.1"/>
    <property type="molecule type" value="Genomic_DNA"/>
</dbReference>
<keyword evidence="3" id="KW-1185">Reference proteome</keyword>
<dbReference type="Gene3D" id="1.20.1270.180">
    <property type="match status" value="1"/>
</dbReference>
<evidence type="ECO:0000313" key="3">
    <source>
        <dbReference type="Proteomes" id="UP000198339"/>
    </source>
</evidence>
<dbReference type="InterPro" id="IPR009739">
    <property type="entry name" value="LprI-like_N"/>
</dbReference>
<dbReference type="Proteomes" id="UP000198339">
    <property type="component" value="Unassembled WGS sequence"/>
</dbReference>
<dbReference type="Pfam" id="PF07007">
    <property type="entry name" value="LprI"/>
    <property type="match status" value="1"/>
</dbReference>
<feature type="domain" description="Lysozyme inhibitor LprI-like N-terminal" evidence="1">
    <location>
        <begin position="4"/>
        <end position="83"/>
    </location>
</feature>
<accession>A0A239L108</accession>
<proteinExistence type="predicted"/>
<sequence>MIGDCLMELSEAVDREISAAVATGEERYCVAEDRADYRQSHADWLAYRQRLCDLVERSPDNTPSWVNSAACRLELGRQRLSSLKYTNEYGSPRCAAEE</sequence>
<evidence type="ECO:0000313" key="2">
    <source>
        <dbReference type="EMBL" id="SNT23995.1"/>
    </source>
</evidence>
<dbReference type="AlphaFoldDB" id="A0A239L108"/>
<reference evidence="2 3" key="1">
    <citation type="submission" date="2017-06" db="EMBL/GenBank/DDBJ databases">
        <authorList>
            <person name="Kim H.J."/>
            <person name="Triplett B.A."/>
        </authorList>
    </citation>
    <scope>NUCLEOTIDE SEQUENCE [LARGE SCALE GENOMIC DNA]</scope>
    <source>
        <strain evidence="2 3">DS15</strain>
    </source>
</reference>
<protein>
    <recommendedName>
        <fullName evidence="1">Lysozyme inhibitor LprI-like N-terminal domain-containing protein</fullName>
    </recommendedName>
</protein>
<gene>
    <name evidence="2" type="ORF">SAMN06295955_11836</name>
</gene>
<name>A0A239L108_9SPHN</name>